<feature type="transmembrane region" description="Helical" evidence="7">
    <location>
        <begin position="80"/>
        <end position="101"/>
    </location>
</feature>
<dbReference type="Gene3D" id="1.10.3720.10">
    <property type="entry name" value="MetI-like"/>
    <property type="match status" value="1"/>
</dbReference>
<name>A0A174HLL2_9FIRM</name>
<dbReference type="CDD" id="cd06261">
    <property type="entry name" value="TM_PBP2"/>
    <property type="match status" value="1"/>
</dbReference>
<evidence type="ECO:0000313" key="10">
    <source>
        <dbReference type="EMBL" id="VUX23228.1"/>
    </source>
</evidence>
<feature type="domain" description="ABC transmembrane type-1" evidence="8">
    <location>
        <begin position="76"/>
        <end position="290"/>
    </location>
</feature>
<reference evidence="9 11" key="1">
    <citation type="submission" date="2015-09" db="EMBL/GenBank/DDBJ databases">
        <authorList>
            <consortium name="Pathogen Informatics"/>
        </authorList>
    </citation>
    <scope>NUCLEOTIDE SEQUENCE [LARGE SCALE GENOMIC DNA]</scope>
    <source>
        <strain evidence="9 11">2789STDY5608837</strain>
    </source>
</reference>
<dbReference type="EMBL" id="CABHNB010000050">
    <property type="protein sequence ID" value="VUX23228.1"/>
    <property type="molecule type" value="Genomic_DNA"/>
</dbReference>
<dbReference type="SUPFAM" id="SSF161098">
    <property type="entry name" value="MetI-like"/>
    <property type="match status" value="1"/>
</dbReference>
<gene>
    <name evidence="9" type="primary">malF</name>
    <name evidence="10" type="synonym">lacF_1</name>
    <name evidence="9" type="ORF">ERS852394_02914</name>
    <name evidence="10" type="ORF">ROSSTS7063_00030</name>
</gene>
<dbReference type="Proteomes" id="UP000409147">
    <property type="component" value="Unassembled WGS sequence"/>
</dbReference>
<dbReference type="InterPro" id="IPR035906">
    <property type="entry name" value="MetI-like_sf"/>
</dbReference>
<dbReference type="Proteomes" id="UP000095409">
    <property type="component" value="Unassembled WGS sequence"/>
</dbReference>
<dbReference type="RefSeq" id="WP_233439006.1">
    <property type="nucleotide sequence ID" value="NZ_CABHNB010000050.1"/>
</dbReference>
<evidence type="ECO:0000313" key="12">
    <source>
        <dbReference type="Proteomes" id="UP000409147"/>
    </source>
</evidence>
<evidence type="ECO:0000259" key="8">
    <source>
        <dbReference type="PROSITE" id="PS50928"/>
    </source>
</evidence>
<feature type="transmembrane region" description="Helical" evidence="7">
    <location>
        <begin position="154"/>
        <end position="187"/>
    </location>
</feature>
<comment type="similarity">
    <text evidence="7">Belongs to the binding-protein-dependent transport system permease family.</text>
</comment>
<dbReference type="SUPFAM" id="SSF160964">
    <property type="entry name" value="MalF N-terminal region-like"/>
    <property type="match status" value="1"/>
</dbReference>
<keyword evidence="2 7" id="KW-0813">Transport</keyword>
<dbReference type="PANTHER" id="PTHR43005:SF1">
    <property type="entry name" value="SPERMIDINE_PUTRESCINE TRANSPORT SYSTEM PERMEASE PROTEIN"/>
    <property type="match status" value="1"/>
</dbReference>
<feature type="transmembrane region" description="Helical" evidence="7">
    <location>
        <begin position="20"/>
        <end position="38"/>
    </location>
</feature>
<keyword evidence="6 7" id="KW-0472">Membrane</keyword>
<keyword evidence="4 7" id="KW-0812">Transmembrane</keyword>
<organism evidence="9 11">
    <name type="scientific">Blautia obeum</name>
    <dbReference type="NCBI Taxonomy" id="40520"/>
    <lineage>
        <taxon>Bacteria</taxon>
        <taxon>Bacillati</taxon>
        <taxon>Bacillota</taxon>
        <taxon>Clostridia</taxon>
        <taxon>Lachnospirales</taxon>
        <taxon>Lachnospiraceae</taxon>
        <taxon>Blautia</taxon>
    </lineage>
</organism>
<keyword evidence="12" id="KW-1185">Reference proteome</keyword>
<evidence type="ECO:0000256" key="1">
    <source>
        <dbReference type="ARBA" id="ARBA00004651"/>
    </source>
</evidence>
<evidence type="ECO:0000256" key="4">
    <source>
        <dbReference type="ARBA" id="ARBA00022692"/>
    </source>
</evidence>
<dbReference type="EMBL" id="CYZD01000022">
    <property type="protein sequence ID" value="CUO74187.1"/>
    <property type="molecule type" value="Genomic_DNA"/>
</dbReference>
<evidence type="ECO:0000256" key="6">
    <source>
        <dbReference type="ARBA" id="ARBA00023136"/>
    </source>
</evidence>
<accession>A0A174HLL2</accession>
<protein>
    <submittedName>
        <fullName evidence="10">Lactose transport system permease protein LacF</fullName>
    </submittedName>
    <submittedName>
        <fullName evidence="9">Maltose transport system permease protein malF</fullName>
    </submittedName>
</protein>
<evidence type="ECO:0000256" key="5">
    <source>
        <dbReference type="ARBA" id="ARBA00022989"/>
    </source>
</evidence>
<evidence type="ECO:0000256" key="7">
    <source>
        <dbReference type="RuleBase" id="RU363032"/>
    </source>
</evidence>
<reference evidence="10 12" key="2">
    <citation type="submission" date="2019-07" db="EMBL/GenBank/DDBJ databases">
        <authorList>
            <person name="Hibberd C M."/>
            <person name="Gehrig L. J."/>
            <person name="Chang H.-W."/>
            <person name="Venkatesh S."/>
        </authorList>
    </citation>
    <scope>NUCLEOTIDE SEQUENCE [LARGE SCALE GENOMIC DNA]</scope>
    <source>
        <strain evidence="10">Ruminococcus_obeum_SSTS_Bg7063</strain>
    </source>
</reference>
<keyword evidence="3" id="KW-1003">Cell membrane</keyword>
<dbReference type="GO" id="GO:0005886">
    <property type="term" value="C:plasma membrane"/>
    <property type="evidence" value="ECO:0007669"/>
    <property type="project" value="UniProtKB-SubCell"/>
</dbReference>
<feature type="transmembrane region" description="Helical" evidence="7">
    <location>
        <begin position="113"/>
        <end position="134"/>
    </location>
</feature>
<dbReference type="PROSITE" id="PS50928">
    <property type="entry name" value="ABC_TM1"/>
    <property type="match status" value="1"/>
</dbReference>
<feature type="transmembrane region" description="Helical" evidence="7">
    <location>
        <begin position="269"/>
        <end position="291"/>
    </location>
</feature>
<evidence type="ECO:0000256" key="2">
    <source>
        <dbReference type="ARBA" id="ARBA00022448"/>
    </source>
</evidence>
<evidence type="ECO:0000256" key="3">
    <source>
        <dbReference type="ARBA" id="ARBA00022475"/>
    </source>
</evidence>
<evidence type="ECO:0000313" key="11">
    <source>
        <dbReference type="Proteomes" id="UP000095409"/>
    </source>
</evidence>
<keyword evidence="5 7" id="KW-1133">Transmembrane helix</keyword>
<dbReference type="GO" id="GO:0055085">
    <property type="term" value="P:transmembrane transport"/>
    <property type="evidence" value="ECO:0007669"/>
    <property type="project" value="InterPro"/>
</dbReference>
<dbReference type="AlphaFoldDB" id="A0A174HLL2"/>
<sequence>MSSANNKGRMSRRKKMEPWYYVGPIFLLLVIMFGYPLIKSVVMAFQNYKLGNANVYFNDFANFHKMFGDKDFLLLLKNSVVYVVVSVFGQFIGGLILALCLRDKFKGRGIYQSIVFLPWAFSAFVVGLVFRWSFNGEYGVVNDVLMKLGIIKKGIAWLGTPGLSLVVVILAMIWIGIPFFGIMILAALQSIPDEIYEAADMDGCGMFRKFFSLTLPYIKPTVIMTILLRTIWIFNSFDLVVIVTQGGPANYSQTLPSYMYTKAFSGYDFGLAGAFGVLLMVILGVYAVLFLKLSNYDKAGDF</sequence>
<dbReference type="Pfam" id="PF00528">
    <property type="entry name" value="BPD_transp_1"/>
    <property type="match status" value="1"/>
</dbReference>
<proteinExistence type="inferred from homology"/>
<comment type="subcellular location">
    <subcellularLocation>
        <location evidence="1 7">Cell membrane</location>
        <topology evidence="1 7">Multi-pass membrane protein</topology>
    </subcellularLocation>
</comment>
<dbReference type="InterPro" id="IPR000515">
    <property type="entry name" value="MetI-like"/>
</dbReference>
<evidence type="ECO:0000313" key="9">
    <source>
        <dbReference type="EMBL" id="CUO74187.1"/>
    </source>
</evidence>
<dbReference type="PANTHER" id="PTHR43005">
    <property type="entry name" value="BLR7065 PROTEIN"/>
    <property type="match status" value="1"/>
</dbReference>